<name>A0A9D5GVG9_PEA</name>
<keyword evidence="2 4" id="KW-0863">Zinc-finger</keyword>
<dbReference type="EMBL" id="JAMSHJ010000001">
    <property type="protein sequence ID" value="KAI5442847.1"/>
    <property type="molecule type" value="Genomic_DNA"/>
</dbReference>
<comment type="caution">
    <text evidence="8">The sequence shown here is derived from an EMBL/GenBank/DDBJ whole genome shotgun (WGS) entry which is preliminary data.</text>
</comment>
<dbReference type="PROSITE" id="PS51999">
    <property type="entry name" value="ZF_GRF"/>
    <property type="match status" value="1"/>
</dbReference>
<dbReference type="PANTHER" id="PTHR33680:SF1">
    <property type="entry name" value="OS05G0489500 PROTEIN"/>
    <property type="match status" value="1"/>
</dbReference>
<evidence type="ECO:0000256" key="3">
    <source>
        <dbReference type="ARBA" id="ARBA00022833"/>
    </source>
</evidence>
<reference evidence="8 9" key="1">
    <citation type="journal article" date="2022" name="Nat. Genet.">
        <title>Improved pea reference genome and pan-genome highlight genomic features and evolutionary characteristics.</title>
        <authorList>
            <person name="Yang T."/>
            <person name="Liu R."/>
            <person name="Luo Y."/>
            <person name="Hu S."/>
            <person name="Wang D."/>
            <person name="Wang C."/>
            <person name="Pandey M.K."/>
            <person name="Ge S."/>
            <person name="Xu Q."/>
            <person name="Li N."/>
            <person name="Li G."/>
            <person name="Huang Y."/>
            <person name="Saxena R.K."/>
            <person name="Ji Y."/>
            <person name="Li M."/>
            <person name="Yan X."/>
            <person name="He Y."/>
            <person name="Liu Y."/>
            <person name="Wang X."/>
            <person name="Xiang C."/>
            <person name="Varshney R.K."/>
            <person name="Ding H."/>
            <person name="Gao S."/>
            <person name="Zong X."/>
        </authorList>
    </citation>
    <scope>NUCLEOTIDE SEQUENCE [LARGE SCALE GENOMIC DNA]</scope>
    <source>
        <strain evidence="8 9">cv. Zhongwan 6</strain>
    </source>
</reference>
<feature type="compositionally biased region" description="Basic residues" evidence="5">
    <location>
        <begin position="18"/>
        <end position="32"/>
    </location>
</feature>
<feature type="region of interest" description="Disordered" evidence="5">
    <location>
        <begin position="13"/>
        <end position="44"/>
    </location>
</feature>
<keyword evidence="9" id="KW-1185">Reference proteome</keyword>
<evidence type="ECO:0000256" key="2">
    <source>
        <dbReference type="ARBA" id="ARBA00022771"/>
    </source>
</evidence>
<keyword evidence="3" id="KW-0862">Zinc</keyword>
<dbReference type="AlphaFoldDB" id="A0A9D5GVG9"/>
<gene>
    <name evidence="8" type="ORF">KIW84_011755</name>
</gene>
<proteinExistence type="predicted"/>
<sequence length="197" mass="22501">MLKELYDEAIVENQEKKMGRRKKKTQKVKRAPVKSVNDAGSSRSNGVREFSRVVEGQAKMIRSKASSTSEVGNGLPRCGCNETMKLLVSKSIENPGRKFWKCRNYMNGCGLFLWDDLVSEFAVKETNPSGCRQCEVNKAYLIEFAKEIVKEIDCRVGKLNKLEKLKKKIAMEKRKNLWLMFVIGLSWMLIAVMVKLV</sequence>
<dbReference type="Proteomes" id="UP001058974">
    <property type="component" value="Chromosome 1"/>
</dbReference>
<evidence type="ECO:0000313" key="9">
    <source>
        <dbReference type="Proteomes" id="UP001058974"/>
    </source>
</evidence>
<dbReference type="InterPro" id="IPR010666">
    <property type="entry name" value="Znf_GRF"/>
</dbReference>
<accession>A0A9D5GVG9</accession>
<dbReference type="GO" id="GO:0008270">
    <property type="term" value="F:zinc ion binding"/>
    <property type="evidence" value="ECO:0007669"/>
    <property type="project" value="UniProtKB-KW"/>
</dbReference>
<evidence type="ECO:0000256" key="6">
    <source>
        <dbReference type="SAM" id="Phobius"/>
    </source>
</evidence>
<evidence type="ECO:0000256" key="5">
    <source>
        <dbReference type="SAM" id="MobiDB-lite"/>
    </source>
</evidence>
<organism evidence="8 9">
    <name type="scientific">Pisum sativum</name>
    <name type="common">Garden pea</name>
    <name type="synonym">Lathyrus oleraceus</name>
    <dbReference type="NCBI Taxonomy" id="3888"/>
    <lineage>
        <taxon>Eukaryota</taxon>
        <taxon>Viridiplantae</taxon>
        <taxon>Streptophyta</taxon>
        <taxon>Embryophyta</taxon>
        <taxon>Tracheophyta</taxon>
        <taxon>Spermatophyta</taxon>
        <taxon>Magnoliopsida</taxon>
        <taxon>eudicotyledons</taxon>
        <taxon>Gunneridae</taxon>
        <taxon>Pentapetalae</taxon>
        <taxon>rosids</taxon>
        <taxon>fabids</taxon>
        <taxon>Fabales</taxon>
        <taxon>Fabaceae</taxon>
        <taxon>Papilionoideae</taxon>
        <taxon>50 kb inversion clade</taxon>
        <taxon>NPAAA clade</taxon>
        <taxon>Hologalegina</taxon>
        <taxon>IRL clade</taxon>
        <taxon>Fabeae</taxon>
        <taxon>Lathyrus</taxon>
    </lineage>
</organism>
<dbReference type="Gramene" id="Psat01G0175500-T1">
    <property type="protein sequence ID" value="KAI5442847.1"/>
    <property type="gene ID" value="KIW84_011755"/>
</dbReference>
<keyword evidence="6" id="KW-0472">Membrane</keyword>
<evidence type="ECO:0000259" key="7">
    <source>
        <dbReference type="PROSITE" id="PS51999"/>
    </source>
</evidence>
<feature type="domain" description="GRF-type" evidence="7">
    <location>
        <begin position="78"/>
        <end position="118"/>
    </location>
</feature>
<feature type="transmembrane region" description="Helical" evidence="6">
    <location>
        <begin position="176"/>
        <end position="194"/>
    </location>
</feature>
<keyword evidence="1" id="KW-0479">Metal-binding</keyword>
<keyword evidence="6" id="KW-1133">Transmembrane helix</keyword>
<protein>
    <recommendedName>
        <fullName evidence="7">GRF-type domain-containing protein</fullName>
    </recommendedName>
</protein>
<evidence type="ECO:0000256" key="1">
    <source>
        <dbReference type="ARBA" id="ARBA00022723"/>
    </source>
</evidence>
<dbReference type="Pfam" id="PF06839">
    <property type="entry name" value="Zn_ribbon_GRF"/>
    <property type="match status" value="1"/>
</dbReference>
<evidence type="ECO:0000256" key="4">
    <source>
        <dbReference type="PROSITE-ProRule" id="PRU01343"/>
    </source>
</evidence>
<keyword evidence="6" id="KW-0812">Transmembrane</keyword>
<evidence type="ECO:0000313" key="8">
    <source>
        <dbReference type="EMBL" id="KAI5442847.1"/>
    </source>
</evidence>
<dbReference type="PANTHER" id="PTHR33680">
    <property type="entry name" value="OS07G0190500 PROTEIN"/>
    <property type="match status" value="1"/>
</dbReference>